<dbReference type="Gene3D" id="3.30.565.10">
    <property type="entry name" value="Histidine kinase-like ATPase, C-terminal domain"/>
    <property type="match status" value="1"/>
</dbReference>
<keyword evidence="4" id="KW-0547">Nucleotide-binding</keyword>
<dbReference type="EMBL" id="VDMO01000035">
    <property type="protein sequence ID" value="TNM67034.1"/>
    <property type="molecule type" value="Genomic_DNA"/>
</dbReference>
<keyword evidence="7" id="KW-1133">Transmembrane helix</keyword>
<evidence type="ECO:0000256" key="6">
    <source>
        <dbReference type="ARBA" id="ARBA00022840"/>
    </source>
</evidence>
<dbReference type="GO" id="GO:0005524">
    <property type="term" value="F:ATP binding"/>
    <property type="evidence" value="ECO:0007669"/>
    <property type="project" value="UniProtKB-KW"/>
</dbReference>
<dbReference type="EC" id="2.7.13.3" evidence="2"/>
<dbReference type="PANTHER" id="PTHR44936:SF10">
    <property type="entry name" value="SENSOR PROTEIN RSTB"/>
    <property type="match status" value="1"/>
</dbReference>
<keyword evidence="6" id="KW-0067">ATP-binding</keyword>
<dbReference type="AlphaFoldDB" id="A0A5C4XWE9"/>
<feature type="transmembrane region" description="Helical" evidence="7">
    <location>
        <begin position="25"/>
        <end position="46"/>
    </location>
</feature>
<dbReference type="Proteomes" id="UP000313988">
    <property type="component" value="Unassembled WGS sequence"/>
</dbReference>
<keyword evidence="7" id="KW-0812">Transmembrane</keyword>
<evidence type="ECO:0000256" key="3">
    <source>
        <dbReference type="ARBA" id="ARBA00022679"/>
    </source>
</evidence>
<dbReference type="InterPro" id="IPR050980">
    <property type="entry name" value="2C_sensor_his_kinase"/>
</dbReference>
<keyword evidence="5" id="KW-0418">Kinase</keyword>
<dbReference type="OrthoDB" id="260274at2"/>
<comment type="caution">
    <text evidence="9">The sequence shown here is derived from an EMBL/GenBank/DDBJ whole genome shotgun (WGS) entry which is preliminary data.</text>
</comment>
<proteinExistence type="predicted"/>
<evidence type="ECO:0000256" key="2">
    <source>
        <dbReference type="ARBA" id="ARBA00012438"/>
    </source>
</evidence>
<dbReference type="Pfam" id="PF02518">
    <property type="entry name" value="HATPase_c"/>
    <property type="match status" value="1"/>
</dbReference>
<reference evidence="9 10" key="1">
    <citation type="submission" date="2019-06" db="EMBL/GenBank/DDBJ databases">
        <title>Genome sequence of Deinococcus radiopugnans ATCC 19172.</title>
        <authorList>
            <person name="Maclea K.S."/>
            <person name="Maynard C.R."/>
        </authorList>
    </citation>
    <scope>NUCLEOTIDE SEQUENCE [LARGE SCALE GENOMIC DNA]</scope>
    <source>
        <strain evidence="9 10">ATCC 19172</strain>
    </source>
</reference>
<dbReference type="InterPro" id="IPR004358">
    <property type="entry name" value="Sig_transdc_His_kin-like_C"/>
</dbReference>
<gene>
    <name evidence="9" type="ORF">FHR04_19090</name>
</gene>
<keyword evidence="7" id="KW-0472">Membrane</keyword>
<dbReference type="RefSeq" id="WP_139404800.1">
    <property type="nucleotide sequence ID" value="NZ_VDMO01000035.1"/>
</dbReference>
<dbReference type="GO" id="GO:0005886">
    <property type="term" value="C:plasma membrane"/>
    <property type="evidence" value="ECO:0007669"/>
    <property type="project" value="TreeGrafter"/>
</dbReference>
<dbReference type="PRINTS" id="PR00344">
    <property type="entry name" value="BCTRLSENSOR"/>
</dbReference>
<dbReference type="InterPro" id="IPR003594">
    <property type="entry name" value="HATPase_dom"/>
</dbReference>
<name>A0A5C4XWE9_9DEIO</name>
<sequence>MYHGDGHDIGPGIATESRARVFEQFSFLVGGTPGFVLGLTIVNSLVKRHGGRGEGTNAAQDGARFQVSLPRVLTTQLRRNFTET</sequence>
<dbReference type="InterPro" id="IPR036890">
    <property type="entry name" value="HATPase_C_sf"/>
</dbReference>
<dbReference type="PANTHER" id="PTHR44936">
    <property type="entry name" value="SENSOR PROTEIN CREC"/>
    <property type="match status" value="1"/>
</dbReference>
<organism evidence="9 10">
    <name type="scientific">Deinococcus radiopugnans ATCC 19172</name>
    <dbReference type="NCBI Taxonomy" id="585398"/>
    <lineage>
        <taxon>Bacteria</taxon>
        <taxon>Thermotogati</taxon>
        <taxon>Deinococcota</taxon>
        <taxon>Deinococci</taxon>
        <taxon>Deinococcales</taxon>
        <taxon>Deinococcaceae</taxon>
        <taxon>Deinococcus</taxon>
    </lineage>
</organism>
<evidence type="ECO:0000259" key="8">
    <source>
        <dbReference type="Pfam" id="PF02518"/>
    </source>
</evidence>
<evidence type="ECO:0000256" key="4">
    <source>
        <dbReference type="ARBA" id="ARBA00022741"/>
    </source>
</evidence>
<comment type="catalytic activity">
    <reaction evidence="1">
        <text>ATP + protein L-histidine = ADP + protein N-phospho-L-histidine.</text>
        <dbReference type="EC" id="2.7.13.3"/>
    </reaction>
</comment>
<evidence type="ECO:0000313" key="10">
    <source>
        <dbReference type="Proteomes" id="UP000313988"/>
    </source>
</evidence>
<evidence type="ECO:0000313" key="9">
    <source>
        <dbReference type="EMBL" id="TNM67034.1"/>
    </source>
</evidence>
<accession>A0A5C4XWE9</accession>
<feature type="domain" description="Histidine kinase/HSP90-like ATPase" evidence="8">
    <location>
        <begin position="8"/>
        <end position="71"/>
    </location>
</feature>
<dbReference type="SUPFAM" id="SSF55874">
    <property type="entry name" value="ATPase domain of HSP90 chaperone/DNA topoisomerase II/histidine kinase"/>
    <property type="match status" value="1"/>
</dbReference>
<keyword evidence="3" id="KW-0808">Transferase</keyword>
<dbReference type="GO" id="GO:0000155">
    <property type="term" value="F:phosphorelay sensor kinase activity"/>
    <property type="evidence" value="ECO:0007669"/>
    <property type="project" value="TreeGrafter"/>
</dbReference>
<protein>
    <recommendedName>
        <fullName evidence="2">histidine kinase</fullName>
        <ecNumber evidence="2">2.7.13.3</ecNumber>
    </recommendedName>
</protein>
<evidence type="ECO:0000256" key="1">
    <source>
        <dbReference type="ARBA" id="ARBA00000085"/>
    </source>
</evidence>
<evidence type="ECO:0000256" key="7">
    <source>
        <dbReference type="SAM" id="Phobius"/>
    </source>
</evidence>
<evidence type="ECO:0000256" key="5">
    <source>
        <dbReference type="ARBA" id="ARBA00022777"/>
    </source>
</evidence>